<feature type="compositionally biased region" description="Low complexity" evidence="5">
    <location>
        <begin position="104"/>
        <end position="139"/>
    </location>
</feature>
<comment type="caution">
    <text evidence="7">The sequence shown here is derived from an EMBL/GenBank/DDBJ whole genome shotgun (WGS) entry which is preliminary data.</text>
</comment>
<evidence type="ECO:0000256" key="4">
    <source>
        <dbReference type="ARBA" id="ARBA00023242"/>
    </source>
</evidence>
<dbReference type="OrthoDB" id="445007at2759"/>
<evidence type="ECO:0000256" key="1">
    <source>
        <dbReference type="ARBA" id="ARBA00023015"/>
    </source>
</evidence>
<dbReference type="GO" id="GO:0000981">
    <property type="term" value="F:DNA-binding transcription factor activity, RNA polymerase II-specific"/>
    <property type="evidence" value="ECO:0007669"/>
    <property type="project" value="InterPro"/>
</dbReference>
<dbReference type="Proteomes" id="UP001150941">
    <property type="component" value="Unassembled WGS sequence"/>
</dbReference>
<evidence type="ECO:0000313" key="7">
    <source>
        <dbReference type="EMBL" id="KAJ5248791.1"/>
    </source>
</evidence>
<dbReference type="GO" id="GO:0008270">
    <property type="term" value="F:zinc ion binding"/>
    <property type="evidence" value="ECO:0007669"/>
    <property type="project" value="InterPro"/>
</dbReference>
<dbReference type="PROSITE" id="PS00463">
    <property type="entry name" value="ZN2_CY6_FUNGAL_1"/>
    <property type="match status" value="1"/>
</dbReference>
<evidence type="ECO:0000259" key="6">
    <source>
        <dbReference type="PROSITE" id="PS50048"/>
    </source>
</evidence>
<evidence type="ECO:0000256" key="5">
    <source>
        <dbReference type="SAM" id="MobiDB-lite"/>
    </source>
</evidence>
<reference evidence="7" key="1">
    <citation type="submission" date="2022-11" db="EMBL/GenBank/DDBJ databases">
        <authorList>
            <person name="Petersen C."/>
        </authorList>
    </citation>
    <scope>NUCLEOTIDE SEQUENCE</scope>
    <source>
        <strain evidence="7">IBT 19713</strain>
    </source>
</reference>
<dbReference type="Pfam" id="PF00172">
    <property type="entry name" value="Zn_clus"/>
    <property type="match status" value="1"/>
</dbReference>
<name>A0A9W9PJW8_9EURO</name>
<dbReference type="Gene3D" id="4.10.240.10">
    <property type="entry name" value="Zn(2)-C6 fungal-type DNA-binding domain"/>
    <property type="match status" value="1"/>
</dbReference>
<keyword evidence="3" id="KW-0804">Transcription</keyword>
<dbReference type="InterPro" id="IPR001138">
    <property type="entry name" value="Zn2Cys6_DnaBD"/>
</dbReference>
<proteinExistence type="predicted"/>
<feature type="domain" description="Zn(2)-C6 fungal-type" evidence="6">
    <location>
        <begin position="11"/>
        <end position="41"/>
    </location>
</feature>
<dbReference type="PROSITE" id="PS50048">
    <property type="entry name" value="ZN2_CY6_FUNGAL_2"/>
    <property type="match status" value="1"/>
</dbReference>
<accession>A0A9W9PJW8</accession>
<feature type="compositionally biased region" description="Polar residues" evidence="5">
    <location>
        <begin position="84"/>
        <end position="93"/>
    </location>
</feature>
<evidence type="ECO:0000256" key="2">
    <source>
        <dbReference type="ARBA" id="ARBA00023125"/>
    </source>
</evidence>
<dbReference type="AlphaFoldDB" id="A0A9W9PJW8"/>
<dbReference type="CDD" id="cd12148">
    <property type="entry name" value="fungal_TF_MHR"/>
    <property type="match status" value="1"/>
</dbReference>
<dbReference type="PANTHER" id="PTHR47785">
    <property type="entry name" value="ZN(II)2CYS6 TRANSCRIPTION FACTOR (EUROFUNG)-RELATED-RELATED"/>
    <property type="match status" value="1"/>
</dbReference>
<evidence type="ECO:0000256" key="3">
    <source>
        <dbReference type="ARBA" id="ARBA00023163"/>
    </source>
</evidence>
<keyword evidence="1" id="KW-0805">Transcription regulation</keyword>
<reference evidence="7" key="2">
    <citation type="journal article" date="2023" name="IMA Fungus">
        <title>Comparative genomic study of the Penicillium genus elucidates a diverse pangenome and 15 lateral gene transfer events.</title>
        <authorList>
            <person name="Petersen C."/>
            <person name="Sorensen T."/>
            <person name="Nielsen M.R."/>
            <person name="Sondergaard T.E."/>
            <person name="Sorensen J.L."/>
            <person name="Fitzpatrick D.A."/>
            <person name="Frisvad J.C."/>
            <person name="Nielsen K.L."/>
        </authorList>
    </citation>
    <scope>NUCLEOTIDE SEQUENCE</scope>
    <source>
        <strain evidence="7">IBT 19713</strain>
    </source>
</reference>
<dbReference type="InterPro" id="IPR053181">
    <property type="entry name" value="EcdB-like_regulator"/>
</dbReference>
<keyword evidence="2" id="KW-0238">DNA-binding</keyword>
<keyword evidence="4" id="KW-0539">Nucleus</keyword>
<dbReference type="CDD" id="cd00067">
    <property type="entry name" value="GAL4"/>
    <property type="match status" value="1"/>
</dbReference>
<keyword evidence="8" id="KW-1185">Reference proteome</keyword>
<evidence type="ECO:0000313" key="8">
    <source>
        <dbReference type="Proteomes" id="UP001150941"/>
    </source>
</evidence>
<organism evidence="7 8">
    <name type="scientific">Penicillium chermesinum</name>
    <dbReference type="NCBI Taxonomy" id="63820"/>
    <lineage>
        <taxon>Eukaryota</taxon>
        <taxon>Fungi</taxon>
        <taxon>Dikarya</taxon>
        <taxon>Ascomycota</taxon>
        <taxon>Pezizomycotina</taxon>
        <taxon>Eurotiomycetes</taxon>
        <taxon>Eurotiomycetidae</taxon>
        <taxon>Eurotiales</taxon>
        <taxon>Aspergillaceae</taxon>
        <taxon>Penicillium</taxon>
    </lineage>
</organism>
<dbReference type="SMART" id="SM00066">
    <property type="entry name" value="GAL4"/>
    <property type="match status" value="1"/>
</dbReference>
<feature type="region of interest" description="Disordered" evidence="5">
    <location>
        <begin position="84"/>
        <end position="155"/>
    </location>
</feature>
<protein>
    <recommendedName>
        <fullName evidence="6">Zn(2)-C6 fungal-type domain-containing protein</fullName>
    </recommendedName>
</protein>
<gene>
    <name evidence="7" type="ORF">N7468_000242</name>
</gene>
<sequence>MPNSRKRISLACTYCRYRKRKCDGQTPHCRTCRTKGLQCKYPDPDAEKEDDVPPHQTQAQHLDAIEALLQQQAESLKALENHVPAQNSSNASQAEIPAPGGPLSGISSLPTGSSNSSTHHFTSNSPLSARAAEGRSASSHNGTDKSSAPHDHLNAHPSSLGDLLKLPQVCQLIGSYAEDFFLRIENHRERLPIANAIMDSTEIRVDEETARRCFVNFSRLVHPFYPFMECMQSLARYEKTLARGLASDRDSAFTLAILAVGATAADPVDIGTQNNSPEEEQVKNMKTHLTMFSYGFTGSASFSSRIIAPALVSQKSHMEQLTNVIPLPGYRGSDRSRGFFALADITARNILDRLLDTLTSFNQKRIEAASSAVFLCPDPSGKLAIELNSQLEAWYSALPDPIKPDLTGEEKGNQQQCQLRLRFWNIKQIIFRTLVIYWTSPDYSDYADPALEACRVCIHACREFINNAHHILSVRTPYTYSVIQSCFASAITLAIASQDKTLNQHVGDAQAIIKQALTIISPWAQGDSSVKALHDIMSVLAIKIQFGG</sequence>
<dbReference type="SUPFAM" id="SSF57701">
    <property type="entry name" value="Zn2/Cys6 DNA-binding domain"/>
    <property type="match status" value="1"/>
</dbReference>
<dbReference type="GeneID" id="83196842"/>
<dbReference type="RefSeq" id="XP_058335570.1">
    <property type="nucleotide sequence ID" value="XM_058469539.1"/>
</dbReference>
<dbReference type="EMBL" id="JAPQKS010000001">
    <property type="protein sequence ID" value="KAJ5248791.1"/>
    <property type="molecule type" value="Genomic_DNA"/>
</dbReference>
<dbReference type="InterPro" id="IPR036864">
    <property type="entry name" value="Zn2-C6_fun-type_DNA-bd_sf"/>
</dbReference>
<dbReference type="GO" id="GO:0003677">
    <property type="term" value="F:DNA binding"/>
    <property type="evidence" value="ECO:0007669"/>
    <property type="project" value="UniProtKB-KW"/>
</dbReference>